<keyword evidence="5" id="KW-1003">Cell membrane</keyword>
<dbReference type="InterPro" id="IPR016169">
    <property type="entry name" value="FAD-bd_PCMH_sub2"/>
</dbReference>
<dbReference type="HAMAP" id="MF_02092">
    <property type="entry name" value="DLDH_Dld"/>
    <property type="match status" value="1"/>
</dbReference>
<comment type="similarity">
    <text evidence="5">Belongs to the quinone-dependent D-lactate dehydrogenase family.</text>
</comment>
<dbReference type="Pfam" id="PF01565">
    <property type="entry name" value="FAD_binding_4"/>
    <property type="match status" value="1"/>
</dbReference>
<dbReference type="InterPro" id="IPR006094">
    <property type="entry name" value="Oxid_FAD_bind_N"/>
</dbReference>
<dbReference type="PROSITE" id="PS51387">
    <property type="entry name" value="FAD_PCMH"/>
    <property type="match status" value="1"/>
</dbReference>
<dbReference type="InterPro" id="IPR051264">
    <property type="entry name" value="FAD-oxidored/transferase_4"/>
</dbReference>
<protein>
    <recommendedName>
        <fullName evidence="5">Quinone-dependent D-lactate dehydrogenase</fullName>
        <ecNumber evidence="5">1.1.5.12</ecNumber>
    </recommendedName>
    <alternativeName>
        <fullName evidence="5">D-lactate dehydrogenase</fullName>
        <shortName evidence="5">D-LDH</shortName>
    </alternativeName>
</protein>
<dbReference type="InterPro" id="IPR036318">
    <property type="entry name" value="FAD-bd_PCMH-like_sf"/>
</dbReference>
<feature type="binding site" evidence="5 7">
    <location>
        <position position="145"/>
    </location>
    <ligand>
        <name>FAD</name>
        <dbReference type="ChEBI" id="CHEBI:57692"/>
    </ligand>
</feature>
<dbReference type="SUPFAM" id="SSF56176">
    <property type="entry name" value="FAD-binding/transporter-associated domain-like"/>
    <property type="match status" value="1"/>
</dbReference>
<feature type="binding site" evidence="5 7">
    <location>
        <position position="256"/>
    </location>
    <ligand>
        <name>FAD</name>
        <dbReference type="ChEBI" id="CHEBI:57692"/>
    </ligand>
</feature>
<dbReference type="InterPro" id="IPR016173">
    <property type="entry name" value="D-lactate_DH_C-sub2"/>
</dbReference>
<feature type="binding site" evidence="7">
    <location>
        <position position="251"/>
    </location>
    <ligand>
        <name>FAD</name>
        <dbReference type="ChEBI" id="CHEBI:57692"/>
    </ligand>
</feature>
<keyword evidence="5 6" id="KW-0874">Quinone</keyword>
<evidence type="ECO:0000256" key="7">
    <source>
        <dbReference type="PIRSR" id="PIRSR000101-1"/>
    </source>
</evidence>
<feature type="region of interest" description="Disordered" evidence="8">
    <location>
        <begin position="546"/>
        <end position="572"/>
    </location>
</feature>
<dbReference type="Gene3D" id="3.30.465.10">
    <property type="match status" value="1"/>
</dbReference>
<comment type="cofactor">
    <cofactor evidence="1 5 6 7">
        <name>FAD</name>
        <dbReference type="ChEBI" id="CHEBI:57692"/>
    </cofactor>
</comment>
<name>A0A1Y6FMB9_9SPHN</name>
<dbReference type="InterPro" id="IPR016164">
    <property type="entry name" value="FAD-linked_Oxase-like_C"/>
</dbReference>
<keyword evidence="3 5" id="KW-0274">FAD</keyword>
<dbReference type="EC" id="1.1.5.12" evidence="5"/>
<keyword evidence="5" id="KW-0472">Membrane</keyword>
<evidence type="ECO:0000256" key="1">
    <source>
        <dbReference type="ARBA" id="ARBA00001974"/>
    </source>
</evidence>
<feature type="binding site" evidence="5 7">
    <location>
        <position position="138"/>
    </location>
    <ligand>
        <name>FAD</name>
        <dbReference type="ChEBI" id="CHEBI:57692"/>
    </ligand>
</feature>
<feature type="binding site" evidence="5 7">
    <location>
        <begin position="79"/>
        <end position="80"/>
    </location>
    <ligand>
        <name>FAD</name>
        <dbReference type="ChEBI" id="CHEBI:57692"/>
    </ligand>
</feature>
<dbReference type="GO" id="GO:0048038">
    <property type="term" value="F:quinone binding"/>
    <property type="evidence" value="ECO:0007669"/>
    <property type="project" value="UniProtKB-KW"/>
</dbReference>
<dbReference type="InterPro" id="IPR012256">
    <property type="entry name" value="D_lactate_DH"/>
</dbReference>
<dbReference type="PANTHER" id="PTHR43716">
    <property type="entry name" value="D-2-HYDROXYGLUTARATE DEHYDROGENASE, MITOCHONDRIAL"/>
    <property type="match status" value="1"/>
</dbReference>
<keyword evidence="4 5" id="KW-0560">Oxidoreductase</keyword>
<dbReference type="GO" id="GO:0102029">
    <property type="term" value="F:D-lactate dehydrogenase (quinone) activity"/>
    <property type="evidence" value="ECO:0007669"/>
    <property type="project" value="UniProtKB-EC"/>
</dbReference>
<comment type="subcellular location">
    <subcellularLocation>
        <location evidence="5">Cell inner membrane</location>
        <topology evidence="5">Peripheral membrane protein</topology>
        <orientation evidence="5">Cytoplasmic side</orientation>
    </subcellularLocation>
</comment>
<dbReference type="Proteomes" id="UP000194469">
    <property type="component" value="Unassembled WGS sequence"/>
</dbReference>
<evidence type="ECO:0000256" key="4">
    <source>
        <dbReference type="ARBA" id="ARBA00023002"/>
    </source>
</evidence>
<reference evidence="11" key="1">
    <citation type="submission" date="2017-04" db="EMBL/GenBank/DDBJ databases">
        <authorList>
            <person name="Varghese N."/>
            <person name="Submissions S."/>
        </authorList>
    </citation>
    <scope>NUCLEOTIDE SEQUENCE [LARGE SCALE GENOMIC DNA]</scope>
    <source>
        <strain evidence="11">UI2</strain>
    </source>
</reference>
<feature type="binding site" evidence="5 7">
    <location>
        <position position="155"/>
    </location>
    <ligand>
        <name>FAD</name>
        <dbReference type="ChEBI" id="CHEBI:57692"/>
    </ligand>
</feature>
<comment type="catalytic activity">
    <reaction evidence="5 6">
        <text>(R)-lactate + a quinone = a quinol + pyruvate</text>
        <dbReference type="Rhea" id="RHEA:51468"/>
        <dbReference type="ChEBI" id="CHEBI:15361"/>
        <dbReference type="ChEBI" id="CHEBI:16004"/>
        <dbReference type="ChEBI" id="CHEBI:24646"/>
        <dbReference type="ChEBI" id="CHEBI:132124"/>
        <dbReference type="EC" id="1.1.5.12"/>
    </reaction>
</comment>
<dbReference type="SUPFAM" id="SSF55103">
    <property type="entry name" value="FAD-linked oxidases, C-terminal domain"/>
    <property type="match status" value="1"/>
</dbReference>
<dbReference type="NCBIfam" id="NF008387">
    <property type="entry name" value="PRK11183.1"/>
    <property type="match status" value="1"/>
</dbReference>
<keyword evidence="11" id="KW-1185">Reference proteome</keyword>
<evidence type="ECO:0000313" key="11">
    <source>
        <dbReference type="Proteomes" id="UP000194469"/>
    </source>
</evidence>
<dbReference type="GO" id="GO:0071949">
    <property type="term" value="F:FAD binding"/>
    <property type="evidence" value="ECO:0007669"/>
    <property type="project" value="InterPro"/>
</dbReference>
<dbReference type="GeneID" id="303002479"/>
<dbReference type="InterPro" id="IPR016166">
    <property type="entry name" value="FAD-bd_PCMH"/>
</dbReference>
<dbReference type="Gene3D" id="3.30.70.610">
    <property type="entry name" value="D-lactate dehydrogenase, cap domain, subdomain 1"/>
    <property type="match status" value="2"/>
</dbReference>
<organism evidence="10 11">
    <name type="scientific">Sphingopyxis terrae subsp. ummariensis</name>
    <dbReference type="NCBI Taxonomy" id="429001"/>
    <lineage>
        <taxon>Bacteria</taxon>
        <taxon>Pseudomonadati</taxon>
        <taxon>Pseudomonadota</taxon>
        <taxon>Alphaproteobacteria</taxon>
        <taxon>Sphingomonadales</taxon>
        <taxon>Sphingomonadaceae</taxon>
        <taxon>Sphingopyxis</taxon>
    </lineage>
</organism>
<dbReference type="RefSeq" id="WP_242664797.1">
    <property type="nucleotide sequence ID" value="NZ_FXWL01000002.1"/>
</dbReference>
<dbReference type="EMBL" id="FXWL01000002">
    <property type="protein sequence ID" value="SMQ76164.1"/>
    <property type="molecule type" value="Genomic_DNA"/>
</dbReference>
<keyword evidence="5" id="KW-0997">Cell inner membrane</keyword>
<evidence type="ECO:0000256" key="8">
    <source>
        <dbReference type="SAM" id="MobiDB-lite"/>
    </source>
</evidence>
<dbReference type="GO" id="GO:0031234">
    <property type="term" value="C:extrinsic component of cytoplasmic side of plasma membrane"/>
    <property type="evidence" value="ECO:0007669"/>
    <property type="project" value="UniProtKB-UniRule"/>
</dbReference>
<dbReference type="GO" id="GO:0055085">
    <property type="term" value="P:transmembrane transport"/>
    <property type="evidence" value="ECO:0007669"/>
    <property type="project" value="InterPro"/>
</dbReference>
<evidence type="ECO:0000256" key="2">
    <source>
        <dbReference type="ARBA" id="ARBA00022630"/>
    </source>
</evidence>
<dbReference type="InterPro" id="IPR015409">
    <property type="entry name" value="Lactate_DH_C"/>
</dbReference>
<evidence type="ECO:0000259" key="9">
    <source>
        <dbReference type="PROSITE" id="PS51387"/>
    </source>
</evidence>
<dbReference type="Gene3D" id="3.30.43.10">
    <property type="entry name" value="Uridine Diphospho-n-acetylenolpyruvylglucosamine Reductase, domain 2"/>
    <property type="match status" value="1"/>
</dbReference>
<dbReference type="PANTHER" id="PTHR43716:SF1">
    <property type="entry name" value="D-2-HYDROXYGLUTARATE DEHYDROGENASE, MITOCHONDRIAL"/>
    <property type="match status" value="1"/>
</dbReference>
<feature type="domain" description="FAD-binding PCMH-type" evidence="9">
    <location>
        <begin position="37"/>
        <end position="221"/>
    </location>
</feature>
<keyword evidence="2 5" id="KW-0285">Flavoprotein</keyword>
<evidence type="ECO:0000256" key="6">
    <source>
        <dbReference type="PIRNR" id="PIRNR000101"/>
    </source>
</evidence>
<gene>
    <name evidence="5" type="primary">dld</name>
    <name evidence="10" type="ORF">SAMN06295984_1609</name>
</gene>
<feature type="binding site" evidence="5 7">
    <location>
        <begin position="71"/>
        <end position="75"/>
    </location>
    <ligand>
        <name>FAD</name>
        <dbReference type="ChEBI" id="CHEBI:57692"/>
    </ligand>
</feature>
<dbReference type="GO" id="GO:0004458">
    <property type="term" value="F:D-lactate dehydrogenase (cytochrome) activity"/>
    <property type="evidence" value="ECO:0007669"/>
    <property type="project" value="UniProtKB-UniRule"/>
</dbReference>
<evidence type="ECO:0000313" key="10">
    <source>
        <dbReference type="EMBL" id="SMQ76164.1"/>
    </source>
</evidence>
<dbReference type="PIRSF" id="PIRSF000101">
    <property type="entry name" value="D-lactate_dh"/>
    <property type="match status" value="1"/>
</dbReference>
<dbReference type="AlphaFoldDB" id="A0A1Y6FMB9"/>
<dbReference type="InterPro" id="IPR016167">
    <property type="entry name" value="FAD-bd_PCMH_sub1"/>
</dbReference>
<evidence type="ECO:0000256" key="5">
    <source>
        <dbReference type="HAMAP-Rule" id="MF_02092"/>
    </source>
</evidence>
<dbReference type="Gene3D" id="3.30.1370.20">
    <property type="entry name" value="D-lactate dehydrogenase, cap domain, subdomain 2"/>
    <property type="match status" value="1"/>
</dbReference>
<evidence type="ECO:0000256" key="3">
    <source>
        <dbReference type="ARBA" id="ARBA00022827"/>
    </source>
</evidence>
<proteinExistence type="inferred from homology"/>
<dbReference type="GO" id="GO:0022904">
    <property type="term" value="P:respiratory electron transport chain"/>
    <property type="evidence" value="ECO:0007669"/>
    <property type="project" value="InterPro"/>
</dbReference>
<dbReference type="GO" id="GO:0006089">
    <property type="term" value="P:lactate metabolic process"/>
    <property type="evidence" value="ECO:0007669"/>
    <property type="project" value="UniProtKB-UniRule"/>
</dbReference>
<dbReference type="Pfam" id="PF09330">
    <property type="entry name" value="Lact-deh-memb"/>
    <property type="match status" value="1"/>
</dbReference>
<comment type="function">
    <text evidence="5 6">Catalyzes the oxidation of D-lactate to pyruvate.</text>
</comment>
<accession>A0A1Y6FMB9</accession>
<sequence length="572" mass="62558">MAPPARLTTALADIVGRRHLLTAPRRTRFFRRGFRANEGQALAVARPGSLVELWRVLDACVTAGAIVILQAANTGLTGGSTPAPGGYDRPVVIVSVRRLTGIRLLDGARQALCLPGATLHQLERTLRPHGREPHSVIGSSCFGASVVGGICNNSGGSLVRRGPAYTEYALFARVTVDGRLELVNHLGIDLGADPVEMLGRLDRGLAADAVATDGRRASDHDYAAQVCDIYADTPARHNADPRCLHEASGCAGKLAVFAVRVDSFPTEGATRTFYIGTNAPARLADLRRRILSLGGTLPIAAEYLHREAFDLADQYGKDQFLMIDRLGTDRLPLFFAAKSWLDDFLARWRWLPANPVDRLLHAAAARLADHLPARLRRMREGYEHHLMIKLSAADDGGVPALLDEWLAPDDALIECSADEARQAFLHRFVVAGAAVRYQAIHAGRVAGVLSLDIALRRNDRDWFESLSPPIADQIVHRIYYGHFLCHVLHQDYVLRRGADPAAIKTAMLDRLDARGARYPAEHNVGHSYDAPPPLAQFYRTLDPTNSFNPGIGRQSRRRNHADAARPPLSGKE</sequence>
<dbReference type="InterPro" id="IPR016172">
    <property type="entry name" value="D-lactate_DH_C-sub1"/>
</dbReference>